<feature type="region of interest" description="Disordered" evidence="1">
    <location>
        <begin position="1"/>
        <end position="255"/>
    </location>
</feature>
<feature type="compositionally biased region" description="Polar residues" evidence="1">
    <location>
        <begin position="197"/>
        <end position="218"/>
    </location>
</feature>
<feature type="compositionally biased region" description="Polar residues" evidence="1">
    <location>
        <begin position="101"/>
        <end position="121"/>
    </location>
</feature>
<dbReference type="GO" id="GO:0035196">
    <property type="term" value="P:miRNA processing"/>
    <property type="evidence" value="ECO:0007669"/>
    <property type="project" value="InterPro"/>
</dbReference>
<dbReference type="PANTHER" id="PTHR36054:SF2">
    <property type="entry name" value="PROTEIN SICKLE"/>
    <property type="match status" value="1"/>
</dbReference>
<gene>
    <name evidence="2" type="ORF">VFH_I224440</name>
</gene>
<dbReference type="GO" id="GO:0000398">
    <property type="term" value="P:mRNA splicing, via spliceosome"/>
    <property type="evidence" value="ECO:0007669"/>
    <property type="project" value="InterPro"/>
</dbReference>
<dbReference type="InterPro" id="IPR028265">
    <property type="entry name" value="TTDN1/SICKLE"/>
</dbReference>
<evidence type="ECO:0000313" key="2">
    <source>
        <dbReference type="EMBL" id="CAI8585810.1"/>
    </source>
</evidence>
<organism evidence="2 3">
    <name type="scientific">Vicia faba</name>
    <name type="common">Broad bean</name>
    <name type="synonym">Faba vulgaris</name>
    <dbReference type="NCBI Taxonomy" id="3906"/>
    <lineage>
        <taxon>Eukaryota</taxon>
        <taxon>Viridiplantae</taxon>
        <taxon>Streptophyta</taxon>
        <taxon>Embryophyta</taxon>
        <taxon>Tracheophyta</taxon>
        <taxon>Spermatophyta</taxon>
        <taxon>Magnoliopsida</taxon>
        <taxon>eudicotyledons</taxon>
        <taxon>Gunneridae</taxon>
        <taxon>Pentapetalae</taxon>
        <taxon>rosids</taxon>
        <taxon>fabids</taxon>
        <taxon>Fabales</taxon>
        <taxon>Fabaceae</taxon>
        <taxon>Papilionoideae</taxon>
        <taxon>50 kb inversion clade</taxon>
        <taxon>NPAAA clade</taxon>
        <taxon>Hologalegina</taxon>
        <taxon>IRL clade</taxon>
        <taxon>Fabeae</taxon>
        <taxon>Vicia</taxon>
    </lineage>
</organism>
<feature type="compositionally biased region" description="Polar residues" evidence="1">
    <location>
        <begin position="165"/>
        <end position="190"/>
    </location>
</feature>
<feature type="region of interest" description="Disordered" evidence="1">
    <location>
        <begin position="287"/>
        <end position="322"/>
    </location>
</feature>
<feature type="compositionally biased region" description="Gly residues" evidence="1">
    <location>
        <begin position="24"/>
        <end position="35"/>
    </location>
</feature>
<dbReference type="Pfam" id="PF15502">
    <property type="entry name" value="MPLKIP"/>
    <property type="match status" value="1"/>
</dbReference>
<evidence type="ECO:0000313" key="3">
    <source>
        <dbReference type="Proteomes" id="UP001157006"/>
    </source>
</evidence>
<sequence>MEDSEQRRKRLKEMRLQADLAEDSGGGGGGGGSGTQGVLSNPLAEAPSTMLPSDAAPRFNYYTDPMNAFSSDKRSTDNVRAQGPEYLPPPPPLNFGGSPMAQFSSPHTESTNPQMSPSPTQALPAPYRNSVWNGPRGPPQHNFPFRPSGGGTYPSPRFEPPGGPSYNNAPGMNQWPNHNPDPSSGYSPNHSDGYIPNPSSGYSPNHSPAFRNSPNTSRGRGRGFWHNTRGPVSGPGGRQGSGSHGRWSNEDRSCGPERYYKRSMIEDPWKCLKPIIWCSTYPFSNISFTPENSKPRAPSESTSTKREGLPAARSKPSSEPSLAEYLASAFNEAANTEE</sequence>
<reference evidence="2 3" key="1">
    <citation type="submission" date="2023-01" db="EMBL/GenBank/DDBJ databases">
        <authorList>
            <person name="Kreplak J."/>
        </authorList>
    </citation>
    <scope>NUCLEOTIDE SEQUENCE [LARGE SCALE GENOMIC DNA]</scope>
</reference>
<protein>
    <submittedName>
        <fullName evidence="2">Uncharacterized protein</fullName>
    </submittedName>
</protein>
<dbReference type="AlphaFoldDB" id="A0AAV0YN49"/>
<keyword evidence="3" id="KW-1185">Reference proteome</keyword>
<dbReference type="InterPro" id="IPR039292">
    <property type="entry name" value="SICKLE"/>
</dbReference>
<accession>A0AAV0YN49</accession>
<evidence type="ECO:0000256" key="1">
    <source>
        <dbReference type="SAM" id="MobiDB-lite"/>
    </source>
</evidence>
<proteinExistence type="predicted"/>
<feature type="compositionally biased region" description="Gly residues" evidence="1">
    <location>
        <begin position="233"/>
        <end position="243"/>
    </location>
</feature>
<dbReference type="Proteomes" id="UP001157006">
    <property type="component" value="Chromosome 1L"/>
</dbReference>
<name>A0AAV0YN49_VICFA</name>
<dbReference type="PANTHER" id="PTHR36054">
    <property type="entry name" value="PROTEIN SICKLE"/>
    <property type="match status" value="1"/>
</dbReference>
<dbReference type="EMBL" id="OX451736">
    <property type="protein sequence ID" value="CAI8585810.1"/>
    <property type="molecule type" value="Genomic_DNA"/>
</dbReference>